<protein>
    <submittedName>
        <fullName evidence="2">Putative Chemotaxis protein CheR</fullName>
    </submittedName>
</protein>
<dbReference type="SUPFAM" id="SSF53335">
    <property type="entry name" value="S-adenosyl-L-methionine-dependent methyltransferases"/>
    <property type="match status" value="1"/>
</dbReference>
<dbReference type="PROSITE" id="PS50123">
    <property type="entry name" value="CHER"/>
    <property type="match status" value="1"/>
</dbReference>
<dbReference type="InterPro" id="IPR029063">
    <property type="entry name" value="SAM-dependent_MTases_sf"/>
</dbReference>
<proteinExistence type="predicted"/>
<sequence length="378" mass="44558">MKVIAYYKNQTKHILVLDACQEEINSEDFFQEIAGVYTNLEIMFIESLILPVRIIEALINLVDQYGQETFKIYTTTESLSQYLFELSIPNIQLHRLSQIRSENDSEALIKFSEEELRDLLTGIYQIHGYDFRNYQLENLRRTISQTMLRETALDFDSFKKKILQDHEVYQRLFLNLSINVTSFFRNPVLFKELREEVLPYLNSFPHLRIWSVGVASGEEAYSLAILLDELNMLEKSIIYATDFNAFVLQKAQNGFYALPPLRQAGENYRKSGGSKRLEEYFHVNPYYARIKPYIKKKVVFFHHNLTSDTIFNEFHLIICKNVLIYFNSQLQENVVNLFKQSLHRNGFLVLGRSENLFNRQDFIKYKAGFNVFKLFNQG</sequence>
<dbReference type="Pfam" id="PF01739">
    <property type="entry name" value="CheR"/>
    <property type="match status" value="1"/>
</dbReference>
<evidence type="ECO:0000313" key="3">
    <source>
        <dbReference type="Proteomes" id="UP000238916"/>
    </source>
</evidence>
<dbReference type="SMART" id="SM00138">
    <property type="entry name" value="MeTrc"/>
    <property type="match status" value="1"/>
</dbReference>
<dbReference type="Proteomes" id="UP000238916">
    <property type="component" value="Unassembled WGS sequence"/>
</dbReference>
<dbReference type="EMBL" id="OMOF01000205">
    <property type="protein sequence ID" value="SPF43388.1"/>
    <property type="molecule type" value="Genomic_DNA"/>
</dbReference>
<dbReference type="OrthoDB" id="9816309at2"/>
<organism evidence="2 3">
    <name type="scientific">Candidatus Desulfosporosinus infrequens</name>
    <dbReference type="NCBI Taxonomy" id="2043169"/>
    <lineage>
        <taxon>Bacteria</taxon>
        <taxon>Bacillati</taxon>
        <taxon>Bacillota</taxon>
        <taxon>Clostridia</taxon>
        <taxon>Eubacteriales</taxon>
        <taxon>Desulfitobacteriaceae</taxon>
        <taxon>Desulfosporosinus</taxon>
    </lineage>
</organism>
<dbReference type="PANTHER" id="PTHR24422">
    <property type="entry name" value="CHEMOTAXIS PROTEIN METHYLTRANSFERASE"/>
    <property type="match status" value="1"/>
</dbReference>
<dbReference type="InterPro" id="IPR022642">
    <property type="entry name" value="CheR_C"/>
</dbReference>
<accession>A0A2U3KUQ6</accession>
<dbReference type="Gene3D" id="3.40.50.150">
    <property type="entry name" value="Vaccinia Virus protein VP39"/>
    <property type="match status" value="1"/>
</dbReference>
<dbReference type="PANTHER" id="PTHR24422:SF8">
    <property type="entry name" value="CHEMOTAXIS PROTEIN"/>
    <property type="match status" value="1"/>
</dbReference>
<dbReference type="AlphaFoldDB" id="A0A2U3KUQ6"/>
<name>A0A2U3KUQ6_9FIRM</name>
<feature type="domain" description="CheR-type methyltransferase" evidence="1">
    <location>
        <begin position="104"/>
        <end position="378"/>
    </location>
</feature>
<reference evidence="3" key="1">
    <citation type="submission" date="2018-02" db="EMBL/GenBank/DDBJ databases">
        <authorList>
            <person name="Hausmann B."/>
        </authorList>
    </citation>
    <scope>NUCLEOTIDE SEQUENCE [LARGE SCALE GENOMIC DNA]</scope>
    <source>
        <strain evidence="3">Peat soil MAG SbF1</strain>
    </source>
</reference>
<evidence type="ECO:0000259" key="1">
    <source>
        <dbReference type="PROSITE" id="PS50123"/>
    </source>
</evidence>
<dbReference type="InterPro" id="IPR000780">
    <property type="entry name" value="CheR_MeTrfase"/>
</dbReference>
<dbReference type="PRINTS" id="PR00996">
    <property type="entry name" value="CHERMTFRASE"/>
</dbReference>
<dbReference type="InterPro" id="IPR050903">
    <property type="entry name" value="Bact_Chemotaxis_MeTrfase"/>
</dbReference>
<dbReference type="GO" id="GO:0008757">
    <property type="term" value="F:S-adenosylmethionine-dependent methyltransferase activity"/>
    <property type="evidence" value="ECO:0007669"/>
    <property type="project" value="InterPro"/>
</dbReference>
<gene>
    <name evidence="2" type="ORF">SBF1_2830002</name>
</gene>
<evidence type="ECO:0000313" key="2">
    <source>
        <dbReference type="EMBL" id="SPF43388.1"/>
    </source>
</evidence>